<dbReference type="InterPro" id="IPR009061">
    <property type="entry name" value="DNA-bd_dom_put_sf"/>
</dbReference>
<dbReference type="InterPro" id="IPR006158">
    <property type="entry name" value="Cobalamin-bd"/>
</dbReference>
<feature type="domain" description="B12-binding" evidence="2">
    <location>
        <begin position="208"/>
        <end position="332"/>
    </location>
</feature>
<dbReference type="SUPFAM" id="SSF46955">
    <property type="entry name" value="Putative DNA-binding domain"/>
    <property type="match status" value="1"/>
</dbReference>
<dbReference type="InterPro" id="IPR036594">
    <property type="entry name" value="Meth_synthase_dom"/>
</dbReference>
<evidence type="ECO:0000259" key="1">
    <source>
        <dbReference type="PROSITE" id="PS50937"/>
    </source>
</evidence>
<name>A0A2S9K900_9BURK</name>
<dbReference type="Pfam" id="PF02607">
    <property type="entry name" value="B12-binding_2"/>
    <property type="match status" value="1"/>
</dbReference>
<dbReference type="Gene3D" id="3.40.50.280">
    <property type="entry name" value="Cobalamin-binding domain"/>
    <property type="match status" value="1"/>
</dbReference>
<feature type="domain" description="HTH merR-type" evidence="1">
    <location>
        <begin position="35"/>
        <end position="92"/>
    </location>
</feature>
<dbReference type="PROSITE" id="PS51332">
    <property type="entry name" value="B12_BINDING"/>
    <property type="match status" value="1"/>
</dbReference>
<dbReference type="AlphaFoldDB" id="A0A2S9K900"/>
<dbReference type="GO" id="GO:0031419">
    <property type="term" value="F:cobalamin binding"/>
    <property type="evidence" value="ECO:0007669"/>
    <property type="project" value="InterPro"/>
</dbReference>
<evidence type="ECO:0008006" key="5">
    <source>
        <dbReference type="Google" id="ProtNLM"/>
    </source>
</evidence>
<dbReference type="InterPro" id="IPR036724">
    <property type="entry name" value="Cobalamin-bd_sf"/>
</dbReference>
<dbReference type="Gene3D" id="1.10.1240.10">
    <property type="entry name" value="Methionine synthase domain"/>
    <property type="match status" value="1"/>
</dbReference>
<dbReference type="SUPFAM" id="SSF52242">
    <property type="entry name" value="Cobalamin (vitamin B12)-binding domain"/>
    <property type="match status" value="1"/>
</dbReference>
<evidence type="ECO:0000259" key="2">
    <source>
        <dbReference type="PROSITE" id="PS51332"/>
    </source>
</evidence>
<dbReference type="SMART" id="SM00422">
    <property type="entry name" value="HTH_MERR"/>
    <property type="match status" value="1"/>
</dbReference>
<dbReference type="Pfam" id="PF13411">
    <property type="entry name" value="MerR_1"/>
    <property type="match status" value="1"/>
</dbReference>
<dbReference type="InterPro" id="IPR000551">
    <property type="entry name" value="MerR-type_HTH_dom"/>
</dbReference>
<dbReference type="OrthoDB" id="9800334at2"/>
<dbReference type="GO" id="GO:0003677">
    <property type="term" value="F:DNA binding"/>
    <property type="evidence" value="ECO:0007669"/>
    <property type="project" value="InterPro"/>
</dbReference>
<gene>
    <name evidence="3" type="ORF">C6P64_01960</name>
</gene>
<reference evidence="3 4" key="1">
    <citation type="submission" date="2018-03" db="EMBL/GenBank/DDBJ databases">
        <title>Comparative genomics illustrates the genes involved in a hyperalkaliphilic mechanisms of Serpentinomonas isolated from highly-alkaline calcium-rich serpentinized springs.</title>
        <authorList>
            <person name="Suzuki S."/>
            <person name="Ishii S."/>
            <person name="Walworth N."/>
            <person name="Bird L."/>
            <person name="Kuenen J.G."/>
            <person name="Nealson K.H."/>
        </authorList>
    </citation>
    <scope>NUCLEOTIDE SEQUENCE [LARGE SCALE GENOMIC DNA]</scope>
    <source>
        <strain evidence="3 4">P1</strain>
    </source>
</reference>
<dbReference type="Gene3D" id="1.10.1660.10">
    <property type="match status" value="1"/>
</dbReference>
<keyword evidence="4" id="KW-1185">Reference proteome</keyword>
<organism evidence="3 4">
    <name type="scientific">Malikia granosa</name>
    <dbReference type="NCBI Taxonomy" id="263067"/>
    <lineage>
        <taxon>Bacteria</taxon>
        <taxon>Pseudomonadati</taxon>
        <taxon>Pseudomonadota</taxon>
        <taxon>Betaproteobacteria</taxon>
        <taxon>Burkholderiales</taxon>
        <taxon>Comamonadaceae</taxon>
        <taxon>Malikia</taxon>
    </lineage>
</organism>
<dbReference type="CDD" id="cd01104">
    <property type="entry name" value="HTH_MlrA-CarA"/>
    <property type="match status" value="1"/>
</dbReference>
<accession>A0A2S9K900</accession>
<dbReference type="Proteomes" id="UP000238589">
    <property type="component" value="Unassembled WGS sequence"/>
</dbReference>
<dbReference type="GO" id="GO:0046872">
    <property type="term" value="F:metal ion binding"/>
    <property type="evidence" value="ECO:0007669"/>
    <property type="project" value="InterPro"/>
</dbReference>
<dbReference type="GO" id="GO:0006355">
    <property type="term" value="P:regulation of DNA-templated transcription"/>
    <property type="evidence" value="ECO:0007669"/>
    <property type="project" value="InterPro"/>
</dbReference>
<dbReference type="InterPro" id="IPR003759">
    <property type="entry name" value="Cbl-bd_cap"/>
</dbReference>
<comment type="caution">
    <text evidence="3">The sequence shown here is derived from an EMBL/GenBank/DDBJ whole genome shotgun (WGS) entry which is preliminary data.</text>
</comment>
<sequence length="332" mass="36386">MQVACDAQDKAPIHFSASSPATMNPTTASPPSAQLWNIAEIERDTGLGKDALRVWERRYGFPTPLRDARGDRLYDQPQLQRLLRIKQLLDAGHRPGQVVPLPLPQLEALLQASCAPADQCAATGLDGWLALLEQGQQLQLRAALQQELQQLGLAQAIEQLLVPLGQHIGQAWLANRLSIHQEHLFSETLQSVLREAIAKLDSQGDNRPPRVLLTTLPQEQHTLGLLMAECYFALAGCERLALGPRLPASEILAAVGHLGIDIVALSISLHASVREVTEQLSLLREQLPPATELWVGGAWIDANRRRLPQDVRPVVNGAQVDAGLARWRAAHE</sequence>
<evidence type="ECO:0000313" key="3">
    <source>
        <dbReference type="EMBL" id="PRD66920.1"/>
    </source>
</evidence>
<evidence type="ECO:0000313" key="4">
    <source>
        <dbReference type="Proteomes" id="UP000238589"/>
    </source>
</evidence>
<protein>
    <recommendedName>
        <fullName evidence="5">Cobalamin-binding protein</fullName>
    </recommendedName>
</protein>
<proteinExistence type="predicted"/>
<dbReference type="EMBL" id="PVLQ01000008">
    <property type="protein sequence ID" value="PRD66920.1"/>
    <property type="molecule type" value="Genomic_DNA"/>
</dbReference>
<dbReference type="PROSITE" id="PS50937">
    <property type="entry name" value="HTH_MERR_2"/>
    <property type="match status" value="1"/>
</dbReference>